<keyword evidence="3" id="KW-1185">Reference proteome</keyword>
<evidence type="ECO:0000313" key="2">
    <source>
        <dbReference type="EMBL" id="MEN3067936.1"/>
    </source>
</evidence>
<sequence length="63" mass="6833">MAKAKSTQIGSNIRPVATKPESEISRLRSAVERLNANPEQARRLMVNAGIYSSKGKLTKTYGG</sequence>
<organism evidence="2 3">
    <name type="scientific">Uliginosibacterium sediminicola</name>
    <dbReference type="NCBI Taxonomy" id="2024550"/>
    <lineage>
        <taxon>Bacteria</taxon>
        <taxon>Pseudomonadati</taxon>
        <taxon>Pseudomonadota</taxon>
        <taxon>Betaproteobacteria</taxon>
        <taxon>Rhodocyclales</taxon>
        <taxon>Zoogloeaceae</taxon>
        <taxon>Uliginosibacterium</taxon>
    </lineage>
</organism>
<evidence type="ECO:0000313" key="3">
    <source>
        <dbReference type="Proteomes" id="UP001410394"/>
    </source>
</evidence>
<proteinExistence type="predicted"/>
<name>A0ABU9YW78_9RHOO</name>
<feature type="compositionally biased region" description="Polar residues" evidence="1">
    <location>
        <begin position="1"/>
        <end position="11"/>
    </location>
</feature>
<dbReference type="EMBL" id="JBDIVE010000002">
    <property type="protein sequence ID" value="MEN3067936.1"/>
    <property type="molecule type" value="Genomic_DNA"/>
</dbReference>
<evidence type="ECO:0000256" key="1">
    <source>
        <dbReference type="SAM" id="MobiDB-lite"/>
    </source>
</evidence>
<dbReference type="RefSeq" id="WP_345918699.1">
    <property type="nucleotide sequence ID" value="NZ_JBDIVE010000002.1"/>
</dbReference>
<comment type="caution">
    <text evidence="2">The sequence shown here is derived from an EMBL/GenBank/DDBJ whole genome shotgun (WGS) entry which is preliminary data.</text>
</comment>
<accession>A0ABU9YW78</accession>
<gene>
    <name evidence="2" type="ORF">ABDB84_05545</name>
</gene>
<dbReference type="Proteomes" id="UP001410394">
    <property type="component" value="Unassembled WGS sequence"/>
</dbReference>
<protein>
    <submittedName>
        <fullName evidence="2">Uncharacterized protein</fullName>
    </submittedName>
</protein>
<feature type="region of interest" description="Disordered" evidence="1">
    <location>
        <begin position="1"/>
        <end position="21"/>
    </location>
</feature>
<reference evidence="2 3" key="1">
    <citation type="journal article" date="2018" name="Int. J. Syst. Evol. Microbiol.">
        <title>Uliginosibacterium sediminicola sp. nov., isolated from freshwater sediment.</title>
        <authorList>
            <person name="Hwang W.M."/>
            <person name="Kim S.M."/>
            <person name="Kang K."/>
            <person name="Ahn T.Y."/>
        </authorList>
    </citation>
    <scope>NUCLEOTIDE SEQUENCE [LARGE SCALE GENOMIC DNA]</scope>
    <source>
        <strain evidence="2 3">M1-21</strain>
    </source>
</reference>